<dbReference type="EMBL" id="JAPWDQ010000006">
    <property type="protein sequence ID" value="KAJ5483975.1"/>
    <property type="molecule type" value="Genomic_DNA"/>
</dbReference>
<reference evidence="2" key="1">
    <citation type="submission" date="2022-12" db="EMBL/GenBank/DDBJ databases">
        <authorList>
            <person name="Petersen C."/>
        </authorList>
    </citation>
    <scope>NUCLEOTIDE SEQUENCE</scope>
    <source>
        <strain evidence="2">IBT 30728</strain>
    </source>
</reference>
<dbReference type="PANTHER" id="PTHR13268">
    <property type="entry name" value="BREAST CARCINOMA AMPLIFIED SEQUENCE 3"/>
    <property type="match status" value="1"/>
</dbReference>
<feature type="region of interest" description="Disordered" evidence="1">
    <location>
        <begin position="1"/>
        <end position="108"/>
    </location>
</feature>
<feature type="compositionally biased region" description="Basic residues" evidence="1">
    <location>
        <begin position="42"/>
        <end position="53"/>
    </location>
</feature>
<proteinExistence type="predicted"/>
<dbReference type="AlphaFoldDB" id="A0A9W9X5F7"/>
<evidence type="ECO:0000256" key="1">
    <source>
        <dbReference type="SAM" id="MobiDB-lite"/>
    </source>
</evidence>
<evidence type="ECO:0000313" key="2">
    <source>
        <dbReference type="EMBL" id="KAJ5483975.1"/>
    </source>
</evidence>
<dbReference type="InterPro" id="IPR045142">
    <property type="entry name" value="BCAS3-like"/>
</dbReference>
<feature type="region of interest" description="Disordered" evidence="1">
    <location>
        <begin position="599"/>
        <end position="638"/>
    </location>
</feature>
<evidence type="ECO:0000313" key="3">
    <source>
        <dbReference type="Proteomes" id="UP001148312"/>
    </source>
</evidence>
<dbReference type="SUPFAM" id="SSF50978">
    <property type="entry name" value="WD40 repeat-like"/>
    <property type="match status" value="1"/>
</dbReference>
<dbReference type="GO" id="GO:0005737">
    <property type="term" value="C:cytoplasm"/>
    <property type="evidence" value="ECO:0007669"/>
    <property type="project" value="TreeGrafter"/>
</dbReference>
<feature type="region of interest" description="Disordered" evidence="1">
    <location>
        <begin position="772"/>
        <end position="800"/>
    </location>
</feature>
<feature type="region of interest" description="Disordered" evidence="1">
    <location>
        <begin position="477"/>
        <end position="497"/>
    </location>
</feature>
<feature type="compositionally biased region" description="Low complexity" evidence="1">
    <location>
        <begin position="65"/>
        <end position="75"/>
    </location>
</feature>
<dbReference type="GO" id="GO:0006914">
    <property type="term" value="P:autophagy"/>
    <property type="evidence" value="ECO:0007669"/>
    <property type="project" value="InterPro"/>
</dbReference>
<dbReference type="PANTHER" id="PTHR13268:SF0">
    <property type="entry name" value="BCAS3 MICROTUBULE ASSOCIATED CELL MIGRATION FACTOR"/>
    <property type="match status" value="1"/>
</dbReference>
<feature type="compositionally biased region" description="Polar residues" evidence="1">
    <location>
        <begin position="205"/>
        <end position="214"/>
    </location>
</feature>
<reference evidence="2" key="2">
    <citation type="journal article" date="2023" name="IMA Fungus">
        <title>Comparative genomic study of the Penicillium genus elucidates a diverse pangenome and 15 lateral gene transfer events.</title>
        <authorList>
            <person name="Petersen C."/>
            <person name="Sorensen T."/>
            <person name="Nielsen M.R."/>
            <person name="Sondergaard T.E."/>
            <person name="Sorensen J.L."/>
            <person name="Fitzpatrick D.A."/>
            <person name="Frisvad J.C."/>
            <person name="Nielsen K.L."/>
        </authorList>
    </citation>
    <scope>NUCLEOTIDE SEQUENCE</scope>
    <source>
        <strain evidence="2">IBT 30728</strain>
    </source>
</reference>
<organism evidence="2 3">
    <name type="scientific">Penicillium diatomitis</name>
    <dbReference type="NCBI Taxonomy" id="2819901"/>
    <lineage>
        <taxon>Eukaryota</taxon>
        <taxon>Fungi</taxon>
        <taxon>Dikarya</taxon>
        <taxon>Ascomycota</taxon>
        <taxon>Pezizomycotina</taxon>
        <taxon>Eurotiomycetes</taxon>
        <taxon>Eurotiomycetidae</taxon>
        <taxon>Eurotiales</taxon>
        <taxon>Aspergillaceae</taxon>
        <taxon>Penicillium</taxon>
    </lineage>
</organism>
<dbReference type="GO" id="GO:0042594">
    <property type="term" value="P:response to starvation"/>
    <property type="evidence" value="ECO:0007669"/>
    <property type="project" value="TreeGrafter"/>
</dbReference>
<dbReference type="GeneID" id="81625622"/>
<dbReference type="Proteomes" id="UP001148312">
    <property type="component" value="Unassembled WGS sequence"/>
</dbReference>
<dbReference type="InterPro" id="IPR036322">
    <property type="entry name" value="WD40_repeat_dom_sf"/>
</dbReference>
<comment type="caution">
    <text evidence="2">The sequence shown here is derived from an EMBL/GenBank/DDBJ whole genome shotgun (WGS) entry which is preliminary data.</text>
</comment>
<protein>
    <submittedName>
        <fullName evidence="2">Uncharacterized protein</fullName>
    </submittedName>
</protein>
<sequence>MPPVAPDELNHQHGRSIEDDPSLTHLASVPAHSTQEYEPTGKSKKKKSSKKKKAATEAPPEDLIIEPPVSEELLPPIEPEHEVYLEPEPEPENEPEPVPVATPARGPVAAPVDIQGRHGGVIETSPSPGALGSFGKSVAHDLTLRTDRWAQAVPYGKSPPVDLMDGDPSTGSPLTFPTIHERGFIHPSSPSPPTQPRPFSYGSGYRSSMHSRQQSVDRRKSHSYGSPMSNPAPPHLPQAHFYGAPDIDIPTRARTSDGAYSFCSFDTLPSTSNKSPRTGTNVLVVGIDGAVEIHAIEDRRFRLVGQVSGLNGRVLDAKILREVQSSDTDAASQPHIAVILHGPLPQREDDDAISAAALDPNEPPATTVRASLAERRAGKVDVIFYQTRVEVYSLRSGEHVATLFTSQPVPSPENVPGVPSLAPSPQGSLKILHSGNHIAVASGISGEVFIFRHTFYGGYQCLGKTWTNIQAGETRRYSTSSSSTDADGSHHESSRALMTERPLVTIQGRWLAVVPPSSARSTLHGSIPSDILHPWAQGVDSRNPPTVPSVNCATDAGDGETLLDKVARGVTQELVKGARWMGDQGLQVWNNYWSTGQLSAPTTPPMRPVRGSESPVHPQGLFPPTHAQETQATSSPEPDTVAIIDLGRFDDGVDAKSASLNPAAVFQVPNGCSFLSLSPSGLMLFTASKKGDVQYIWDLMQLRHCRAMAFMTDGLGSQTANVRQVARYARLTASSIVDVIWTAPVGDRLAVVTRKGTVHVFDLPQSAFQWPPFRRARPSSKKSPSVDLAGDDTTGPAGAGNPLSAAMTFVGGKTQPFLSAVRGRVQSPGTGFPTMSGFALPTAASIKGGKVVAAGLSKSMGAAASGTVQTLRHVGENRLHLSGLGRDPAPSRVAWMLAKGHIFMGVLDDGQFKLYRLKRSTSTSKNRQSYSVVGSKEVQFRLPTNMQSICGPAPLVPFDPEKTVQASLALPSMTPQSVGHPGKATSQPLSQAEIETNTPYQPFHTDQRVSLHVFSSESGANVPSSQWVFGDDIPTTKLHLRSYNPPGDDREHDMYHDAAIHGDSFGAGGEMENLITLGSSTGNVEEVVITTRRKKKKATTAARADDGFFEDDCEVLDFARDRV</sequence>
<feature type="compositionally biased region" description="Polar residues" evidence="1">
    <location>
        <begin position="627"/>
        <end position="637"/>
    </location>
</feature>
<dbReference type="RefSeq" id="XP_056789245.1">
    <property type="nucleotide sequence ID" value="XM_056935373.1"/>
</dbReference>
<gene>
    <name evidence="2" type="ORF">N7539_005771</name>
</gene>
<feature type="region of interest" description="Disordered" evidence="1">
    <location>
        <begin position="157"/>
        <end position="240"/>
    </location>
</feature>
<feature type="compositionally biased region" description="Basic and acidic residues" evidence="1">
    <location>
        <begin position="8"/>
        <end position="18"/>
    </location>
</feature>
<feature type="compositionally biased region" description="Acidic residues" evidence="1">
    <location>
        <begin position="85"/>
        <end position="95"/>
    </location>
</feature>
<accession>A0A9W9X5F7</accession>
<name>A0A9W9X5F7_9EURO</name>
<feature type="compositionally biased region" description="Low complexity" evidence="1">
    <location>
        <begin position="781"/>
        <end position="800"/>
    </location>
</feature>
<keyword evidence="3" id="KW-1185">Reference proteome</keyword>